<keyword evidence="3 5" id="KW-0238">DNA-binding</keyword>
<feature type="domain" description="Tyr recombinase" evidence="6">
    <location>
        <begin position="211"/>
        <end position="387"/>
    </location>
</feature>
<accession>A0A7X2IIA9</accession>
<sequence length="396" mass="45434">MGRQALTVLGVNAKKSPGYYSDGGGLYLQVSPTGTKSWIFRFTLRGRAREMGLGSIAEKPLAQARDEASKCRQLVRDGIDPITQRDSLREAAVTAIQNTRTFRECAVEYHRTHSSAWRNPKHTKQWIDSLSRFAFPIIGDKDVNQIGKAEILAVLEPIWVTFHETASRVRQRIKAILDWAAARDFRTRQDPHLWDQLARALPHRPDLRKPHHFAACPYEQVASVIRAIHECGAAVCIKHAMEFSILTASRVGMVRFARWEEFDLAKGRWTIPAERMKARREHRVPLAPRALEIIKARAESRIHLYGLVFPSPSGKPYSDMAYTMQLRKLWMDWTMHGFRSTFRDWAAEQTSFPAEVCEAALAHALKDATEAAYFRSDLYEKRRELMEAWARFCTEL</sequence>
<organism evidence="8 9">
    <name type="scientific">Pseudoduganella rivuli</name>
    <dbReference type="NCBI Taxonomy" id="2666085"/>
    <lineage>
        <taxon>Bacteria</taxon>
        <taxon>Pseudomonadati</taxon>
        <taxon>Pseudomonadota</taxon>
        <taxon>Betaproteobacteria</taxon>
        <taxon>Burkholderiales</taxon>
        <taxon>Oxalobacteraceae</taxon>
        <taxon>Telluria group</taxon>
        <taxon>Pseudoduganella</taxon>
    </lineage>
</organism>
<protein>
    <submittedName>
        <fullName evidence="8">DUF4102 domain-containing protein</fullName>
    </submittedName>
</protein>
<dbReference type="InterPro" id="IPR044068">
    <property type="entry name" value="CB"/>
</dbReference>
<comment type="caution">
    <text evidence="8">The sequence shown here is derived from an EMBL/GenBank/DDBJ whole genome shotgun (WGS) entry which is preliminary data.</text>
</comment>
<dbReference type="PROSITE" id="PS51898">
    <property type="entry name" value="TYR_RECOMBINASE"/>
    <property type="match status" value="1"/>
</dbReference>
<evidence type="ECO:0000256" key="2">
    <source>
        <dbReference type="ARBA" id="ARBA00022908"/>
    </source>
</evidence>
<keyword evidence="9" id="KW-1185">Reference proteome</keyword>
<dbReference type="Gene3D" id="1.10.443.10">
    <property type="entry name" value="Intergrase catalytic core"/>
    <property type="match status" value="1"/>
</dbReference>
<dbReference type="CDD" id="cd00801">
    <property type="entry name" value="INT_P4_C"/>
    <property type="match status" value="1"/>
</dbReference>
<gene>
    <name evidence="8" type="ORF">GJ700_02300</name>
</gene>
<feature type="domain" description="Core-binding (CB)" evidence="7">
    <location>
        <begin position="100"/>
        <end position="181"/>
    </location>
</feature>
<dbReference type="PROSITE" id="PS51900">
    <property type="entry name" value="CB"/>
    <property type="match status" value="1"/>
</dbReference>
<dbReference type="GO" id="GO:0003677">
    <property type="term" value="F:DNA binding"/>
    <property type="evidence" value="ECO:0007669"/>
    <property type="project" value="UniProtKB-UniRule"/>
</dbReference>
<dbReference type="PANTHER" id="PTHR30629:SF2">
    <property type="entry name" value="PROPHAGE INTEGRASE INTS-RELATED"/>
    <property type="match status" value="1"/>
</dbReference>
<dbReference type="InterPro" id="IPR053876">
    <property type="entry name" value="Phage_int_M"/>
</dbReference>
<dbReference type="Gene3D" id="1.10.150.130">
    <property type="match status" value="1"/>
</dbReference>
<dbReference type="SUPFAM" id="SSF56349">
    <property type="entry name" value="DNA breaking-rejoining enzymes"/>
    <property type="match status" value="1"/>
</dbReference>
<proteinExistence type="inferred from homology"/>
<reference evidence="8 9" key="1">
    <citation type="submission" date="2019-11" db="EMBL/GenBank/DDBJ databases">
        <title>Novel species isolated from a subtropical stream in China.</title>
        <authorList>
            <person name="Lu H."/>
        </authorList>
    </citation>
    <scope>NUCLEOTIDE SEQUENCE [LARGE SCALE GENOMIC DNA]</scope>
    <source>
        <strain evidence="8 9">FT92W</strain>
    </source>
</reference>
<dbReference type="EMBL" id="WKJJ01000001">
    <property type="protein sequence ID" value="MRV70551.1"/>
    <property type="molecule type" value="Genomic_DNA"/>
</dbReference>
<comment type="similarity">
    <text evidence="1">Belongs to the 'phage' integrase family.</text>
</comment>
<dbReference type="InterPro" id="IPR025166">
    <property type="entry name" value="Integrase_DNA_bind_dom"/>
</dbReference>
<dbReference type="GO" id="GO:0006310">
    <property type="term" value="P:DNA recombination"/>
    <property type="evidence" value="ECO:0007669"/>
    <property type="project" value="UniProtKB-KW"/>
</dbReference>
<dbReference type="Pfam" id="PF22022">
    <property type="entry name" value="Phage_int_M"/>
    <property type="match status" value="1"/>
</dbReference>
<name>A0A7X2IIA9_9BURK</name>
<dbReference type="InterPro" id="IPR010998">
    <property type="entry name" value="Integrase_recombinase_N"/>
</dbReference>
<evidence type="ECO:0000313" key="8">
    <source>
        <dbReference type="EMBL" id="MRV70551.1"/>
    </source>
</evidence>
<dbReference type="AlphaFoldDB" id="A0A7X2IIA9"/>
<evidence type="ECO:0000256" key="1">
    <source>
        <dbReference type="ARBA" id="ARBA00008857"/>
    </source>
</evidence>
<dbReference type="InterPro" id="IPR050808">
    <property type="entry name" value="Phage_Integrase"/>
</dbReference>
<dbReference type="GO" id="GO:0015074">
    <property type="term" value="P:DNA integration"/>
    <property type="evidence" value="ECO:0007669"/>
    <property type="project" value="UniProtKB-KW"/>
</dbReference>
<evidence type="ECO:0000256" key="5">
    <source>
        <dbReference type="PROSITE-ProRule" id="PRU01248"/>
    </source>
</evidence>
<keyword evidence="2" id="KW-0229">DNA integration</keyword>
<evidence type="ECO:0000259" key="7">
    <source>
        <dbReference type="PROSITE" id="PS51900"/>
    </source>
</evidence>
<dbReference type="InterPro" id="IPR002104">
    <property type="entry name" value="Integrase_catalytic"/>
</dbReference>
<evidence type="ECO:0000313" key="9">
    <source>
        <dbReference type="Proteomes" id="UP000446768"/>
    </source>
</evidence>
<evidence type="ECO:0000259" key="6">
    <source>
        <dbReference type="PROSITE" id="PS51898"/>
    </source>
</evidence>
<evidence type="ECO:0000256" key="3">
    <source>
        <dbReference type="ARBA" id="ARBA00023125"/>
    </source>
</evidence>
<dbReference type="RefSeq" id="WP_154371019.1">
    <property type="nucleotide sequence ID" value="NZ_WKJJ01000001.1"/>
</dbReference>
<dbReference type="Pfam" id="PF13356">
    <property type="entry name" value="Arm-DNA-bind_3"/>
    <property type="match status" value="1"/>
</dbReference>
<dbReference type="InterPro" id="IPR011010">
    <property type="entry name" value="DNA_brk_join_enz"/>
</dbReference>
<dbReference type="Pfam" id="PF00589">
    <property type="entry name" value="Phage_integrase"/>
    <property type="match status" value="1"/>
</dbReference>
<dbReference type="InterPro" id="IPR038488">
    <property type="entry name" value="Integrase_DNA-bd_sf"/>
</dbReference>
<evidence type="ECO:0000256" key="4">
    <source>
        <dbReference type="ARBA" id="ARBA00023172"/>
    </source>
</evidence>
<dbReference type="InterPro" id="IPR013762">
    <property type="entry name" value="Integrase-like_cat_sf"/>
</dbReference>
<dbReference type="PANTHER" id="PTHR30629">
    <property type="entry name" value="PROPHAGE INTEGRASE"/>
    <property type="match status" value="1"/>
</dbReference>
<keyword evidence="4" id="KW-0233">DNA recombination</keyword>
<dbReference type="Proteomes" id="UP000446768">
    <property type="component" value="Unassembled WGS sequence"/>
</dbReference>
<dbReference type="Gene3D" id="3.30.160.390">
    <property type="entry name" value="Integrase, DNA-binding domain"/>
    <property type="match status" value="1"/>
</dbReference>